<feature type="transmembrane region" description="Helical" evidence="6">
    <location>
        <begin position="365"/>
        <end position="383"/>
    </location>
</feature>
<feature type="transmembrane region" description="Helical" evidence="6">
    <location>
        <begin position="304"/>
        <end position="322"/>
    </location>
</feature>
<evidence type="ECO:0000256" key="5">
    <source>
        <dbReference type="ARBA" id="ARBA00023136"/>
    </source>
</evidence>
<evidence type="ECO:0000256" key="6">
    <source>
        <dbReference type="SAM" id="Phobius"/>
    </source>
</evidence>
<feature type="transmembrane region" description="Helical" evidence="6">
    <location>
        <begin position="21"/>
        <end position="40"/>
    </location>
</feature>
<feature type="domain" description="ComEC/Rec2-related protein" evidence="7">
    <location>
        <begin position="202"/>
        <end position="436"/>
    </location>
</feature>
<keyword evidence="3 6" id="KW-0812">Transmembrane</keyword>
<feature type="transmembrane region" description="Helical" evidence="6">
    <location>
        <begin position="211"/>
        <end position="236"/>
    </location>
</feature>
<dbReference type="STRING" id="1006576.DTL3_0479"/>
<feature type="transmembrane region" description="Helical" evidence="6">
    <location>
        <begin position="421"/>
        <end position="438"/>
    </location>
</feature>
<dbReference type="Proteomes" id="UP000032809">
    <property type="component" value="Chromosome I"/>
</dbReference>
<dbReference type="KEGG" id="dtn:DTL3_0479"/>
<dbReference type="PATRIC" id="fig|1006576.9.peg.471"/>
<evidence type="ECO:0000256" key="3">
    <source>
        <dbReference type="ARBA" id="ARBA00022692"/>
    </source>
</evidence>
<evidence type="ECO:0000313" key="9">
    <source>
        <dbReference type="Proteomes" id="UP000032809"/>
    </source>
</evidence>
<gene>
    <name evidence="8" type="ORF">DTL3_0479</name>
</gene>
<dbReference type="GO" id="GO:0005886">
    <property type="term" value="C:plasma membrane"/>
    <property type="evidence" value="ECO:0007669"/>
    <property type="project" value="UniProtKB-SubCell"/>
</dbReference>
<dbReference type="HOGENOM" id="CLU_617809_0_0_0"/>
<dbReference type="EMBL" id="LN824141">
    <property type="protein sequence ID" value="CEP77802.1"/>
    <property type="molecule type" value="Genomic_DNA"/>
</dbReference>
<dbReference type="InterPro" id="IPR052159">
    <property type="entry name" value="Competence_DNA_uptake"/>
</dbReference>
<proteinExistence type="predicted"/>
<dbReference type="Pfam" id="PF03772">
    <property type="entry name" value="Competence"/>
    <property type="match status" value="1"/>
</dbReference>
<evidence type="ECO:0000256" key="4">
    <source>
        <dbReference type="ARBA" id="ARBA00022989"/>
    </source>
</evidence>
<feature type="transmembrane region" description="Helical" evidence="6">
    <location>
        <begin position="46"/>
        <end position="62"/>
    </location>
</feature>
<feature type="transmembrane region" description="Helical" evidence="6">
    <location>
        <begin position="334"/>
        <end position="353"/>
    </location>
</feature>
<dbReference type="AlphaFoldDB" id="A0A0C7NPJ7"/>
<keyword evidence="2" id="KW-1003">Cell membrane</keyword>
<sequence>MLLRSFYFLKELLINIERSKSVTPPFFIELFLIAALIIVLSHLSKALQITAFSILFFLLYIVEKDKVKVFLICLFSLVFLFYSPINLKGEVGILGKIIDKRGNNYTIFSEKVFSDRTWYSYRNYYKIYYNKYSTVPLSTGKNVYLFGEIEEGYLDVEYIAPANNKSIMKIKDNITNRLYENIKNEEARDVLVSSFMGNLRDKEVFKETGTLHLFAVSGMHVFLIYSLITSFISILVPKRNLRLVLSTFIICSYLILTGFTPSSVRAVSMLVVLNIFKLLDIPINSYNILGLIGYLNLLYVPENIFNISFLMSYAASFMILFTSNNVKNSSLKTLLIPVASYIGVFPLSVIYFGEISLMGLLVTPLLTPAISLLIICGLFSALLPWKMLHSFSTFFALSVKKFVKLFTFFEPFTFDSQFLPLFLWSLVLIFYVLILTHFRTSKS</sequence>
<dbReference type="OrthoDB" id="9761531at2"/>
<protein>
    <submittedName>
        <fullName evidence="8">ComEC/Rec2-like protein</fullName>
    </submittedName>
</protein>
<evidence type="ECO:0000256" key="1">
    <source>
        <dbReference type="ARBA" id="ARBA00004651"/>
    </source>
</evidence>
<keyword evidence="5 6" id="KW-0472">Membrane</keyword>
<dbReference type="InterPro" id="IPR004477">
    <property type="entry name" value="ComEC_N"/>
</dbReference>
<evidence type="ECO:0000313" key="8">
    <source>
        <dbReference type="EMBL" id="CEP77802.1"/>
    </source>
</evidence>
<dbReference type="NCBIfam" id="TIGR00360">
    <property type="entry name" value="ComEC_N-term"/>
    <property type="match status" value="1"/>
</dbReference>
<comment type="subcellular location">
    <subcellularLocation>
        <location evidence="1">Cell membrane</location>
        <topology evidence="1">Multi-pass membrane protein</topology>
    </subcellularLocation>
</comment>
<keyword evidence="9" id="KW-1185">Reference proteome</keyword>
<dbReference type="PANTHER" id="PTHR30619:SF1">
    <property type="entry name" value="RECOMBINATION PROTEIN 2"/>
    <property type="match status" value="1"/>
</dbReference>
<feature type="transmembrane region" description="Helical" evidence="6">
    <location>
        <begin position="243"/>
        <end position="264"/>
    </location>
</feature>
<reference evidence="9" key="1">
    <citation type="submission" date="2014-11" db="EMBL/GenBank/DDBJ databases">
        <authorList>
            <person name="Wibberg D."/>
        </authorList>
    </citation>
    <scope>NUCLEOTIDE SEQUENCE [LARGE SCALE GENOMIC DNA]</scope>
    <source>
        <strain evidence="9">L3</strain>
    </source>
</reference>
<organism evidence="8 9">
    <name type="scientific">Defluviitoga tunisiensis</name>
    <dbReference type="NCBI Taxonomy" id="1006576"/>
    <lineage>
        <taxon>Bacteria</taxon>
        <taxon>Thermotogati</taxon>
        <taxon>Thermotogota</taxon>
        <taxon>Thermotogae</taxon>
        <taxon>Petrotogales</taxon>
        <taxon>Petrotogaceae</taxon>
        <taxon>Defluviitoga</taxon>
    </lineage>
</organism>
<evidence type="ECO:0000256" key="2">
    <source>
        <dbReference type="ARBA" id="ARBA00022475"/>
    </source>
</evidence>
<feature type="transmembrane region" description="Helical" evidence="6">
    <location>
        <begin position="69"/>
        <end position="85"/>
    </location>
</feature>
<accession>A0A0C7NPJ7</accession>
<dbReference type="PANTHER" id="PTHR30619">
    <property type="entry name" value="DNA INTERNALIZATION/COMPETENCE PROTEIN COMEC/REC2"/>
    <property type="match status" value="1"/>
</dbReference>
<name>A0A0C7NPJ7_DEFTU</name>
<keyword evidence="4 6" id="KW-1133">Transmembrane helix</keyword>
<evidence type="ECO:0000259" key="7">
    <source>
        <dbReference type="Pfam" id="PF03772"/>
    </source>
</evidence>
<dbReference type="RefSeq" id="WP_045087363.1">
    <property type="nucleotide sequence ID" value="NZ_LN824141.1"/>
</dbReference>